<protein>
    <recommendedName>
        <fullName evidence="3">DUF1871 domain-containing protein</fullName>
    </recommendedName>
</protein>
<dbReference type="RefSeq" id="WP_262433723.1">
    <property type="nucleotide sequence ID" value="NZ_JACRTF010000001.1"/>
</dbReference>
<gene>
    <name evidence="1" type="ORF">H8744_04665</name>
</gene>
<accession>A0A926EZ16</accession>
<organism evidence="1 2">
    <name type="scientific">Jilunia laotingensis</name>
    <dbReference type="NCBI Taxonomy" id="2763675"/>
    <lineage>
        <taxon>Bacteria</taxon>
        <taxon>Pseudomonadati</taxon>
        <taxon>Bacteroidota</taxon>
        <taxon>Bacteroidia</taxon>
        <taxon>Bacteroidales</taxon>
        <taxon>Bacteroidaceae</taxon>
        <taxon>Jilunia</taxon>
    </lineage>
</organism>
<dbReference type="Gene3D" id="1.10.340.20">
    <property type="entry name" value="Apc36109-like domain"/>
    <property type="match status" value="1"/>
</dbReference>
<proteinExistence type="predicted"/>
<evidence type="ECO:0000313" key="2">
    <source>
        <dbReference type="Proteomes" id="UP000651085"/>
    </source>
</evidence>
<reference evidence="1" key="1">
    <citation type="submission" date="2020-08" db="EMBL/GenBank/DDBJ databases">
        <title>Genome public.</title>
        <authorList>
            <person name="Liu C."/>
            <person name="Sun Q."/>
        </authorList>
    </citation>
    <scope>NUCLEOTIDE SEQUENCE</scope>
    <source>
        <strain evidence="1">N12</strain>
    </source>
</reference>
<keyword evidence="2" id="KW-1185">Reference proteome</keyword>
<dbReference type="Proteomes" id="UP000651085">
    <property type="component" value="Unassembled WGS sequence"/>
</dbReference>
<comment type="caution">
    <text evidence="1">The sequence shown here is derived from an EMBL/GenBank/DDBJ whole genome shotgun (WGS) entry which is preliminary data.</text>
</comment>
<dbReference type="AlphaFoldDB" id="A0A926EZ16"/>
<dbReference type="InterPro" id="IPR023162">
    <property type="entry name" value="Apc36109-like_dom_sf"/>
</dbReference>
<evidence type="ECO:0008006" key="3">
    <source>
        <dbReference type="Google" id="ProtNLM"/>
    </source>
</evidence>
<dbReference type="EMBL" id="JACRTF010000001">
    <property type="protein sequence ID" value="MBC8592548.1"/>
    <property type="molecule type" value="Genomic_DNA"/>
</dbReference>
<evidence type="ECO:0000313" key="1">
    <source>
        <dbReference type="EMBL" id="MBC8592548.1"/>
    </source>
</evidence>
<sequence>MNEIFEKINNILAEWDPIGVGVKIASDEYRGYIPKILHFIQNRQELINYLETMLVDDIGLSYDPHNREHFEDLQKVCDNLMQVYHDSKE</sequence>
<name>A0A926EZ16_9BACT</name>